<proteinExistence type="predicted"/>
<accession>A0A0K2LD93</accession>
<dbReference type="EMBL" id="CP012559">
    <property type="protein sequence ID" value="ALB29235.1"/>
    <property type="molecule type" value="Genomic_DNA"/>
</dbReference>
<dbReference type="KEGG" id="lhi:JP39_07570"/>
<organism evidence="1 2">
    <name type="scientific">Companilactobacillus heilongjiangensis</name>
    <dbReference type="NCBI Taxonomy" id="1074467"/>
    <lineage>
        <taxon>Bacteria</taxon>
        <taxon>Bacillati</taxon>
        <taxon>Bacillota</taxon>
        <taxon>Bacilli</taxon>
        <taxon>Lactobacillales</taxon>
        <taxon>Lactobacillaceae</taxon>
        <taxon>Companilactobacillus</taxon>
    </lineage>
</organism>
<dbReference type="RefSeq" id="WP_041501428.1">
    <property type="nucleotide sequence ID" value="NZ_BJDV01000016.1"/>
</dbReference>
<dbReference type="STRING" id="1074467.JP39_07570"/>
<dbReference type="OrthoDB" id="2293097at2"/>
<gene>
    <name evidence="1" type="ORF">JP39_07570</name>
</gene>
<dbReference type="Proteomes" id="UP000061546">
    <property type="component" value="Chromosome"/>
</dbReference>
<reference evidence="1 2" key="1">
    <citation type="submission" date="2015-08" db="EMBL/GenBank/DDBJ databases">
        <title>Genomic sequence of Lactobacillus heilongjiangensis DSM 28069, isolated from Chinese traditional pickle.</title>
        <authorList>
            <person name="Jiang X."/>
            <person name="Zheng B."/>
            <person name="Cheng H."/>
        </authorList>
    </citation>
    <scope>NUCLEOTIDE SEQUENCE [LARGE SCALE GENOMIC DNA]</scope>
    <source>
        <strain evidence="1 2">DSM 28069</strain>
    </source>
</reference>
<evidence type="ECO:0000313" key="2">
    <source>
        <dbReference type="Proteomes" id="UP000061546"/>
    </source>
</evidence>
<keyword evidence="2" id="KW-1185">Reference proteome</keyword>
<sequence>MENPFDKYAILNDPSVVKFDIKLVNGKLNVESTDDSNVKLNLTADIYIPFGGHTIKSLDFNLYTMNDKLDTENSNDTTYLKPIMGLKTNVSRIRKSNNLKLRSENGIFKLNYNFEFTSPFIGTDFNLLGINIVTNNESMKNGEITKKNIFTTVIPTYYLEGDSDE</sequence>
<name>A0A0K2LD93_9LACO</name>
<evidence type="ECO:0000313" key="1">
    <source>
        <dbReference type="EMBL" id="ALB29235.1"/>
    </source>
</evidence>
<protein>
    <submittedName>
        <fullName evidence="1">Uncharacterized protein</fullName>
    </submittedName>
</protein>
<dbReference type="AlphaFoldDB" id="A0A0K2LD93"/>